<dbReference type="EMBL" id="BQKI01000075">
    <property type="protein sequence ID" value="GJN20696.1"/>
    <property type="molecule type" value="Genomic_DNA"/>
</dbReference>
<dbReference type="Proteomes" id="UP001054889">
    <property type="component" value="Unassembled WGS sequence"/>
</dbReference>
<proteinExistence type="predicted"/>
<reference evidence="2" key="2">
    <citation type="submission" date="2021-12" db="EMBL/GenBank/DDBJ databases">
        <title>Resequencing data analysis of finger millet.</title>
        <authorList>
            <person name="Hatakeyama M."/>
            <person name="Aluri S."/>
            <person name="Balachadran M.T."/>
            <person name="Sivarajan S.R."/>
            <person name="Poveda L."/>
            <person name="Shimizu-Inatsugi R."/>
            <person name="Schlapbach R."/>
            <person name="Sreeman S.M."/>
            <person name="Shimizu K.K."/>
        </authorList>
    </citation>
    <scope>NUCLEOTIDE SEQUENCE</scope>
</reference>
<dbReference type="PROSITE" id="PS51257">
    <property type="entry name" value="PROKAR_LIPOPROTEIN"/>
    <property type="match status" value="1"/>
</dbReference>
<evidence type="ECO:0000313" key="3">
    <source>
        <dbReference type="Proteomes" id="UP001054889"/>
    </source>
</evidence>
<keyword evidence="3" id="KW-1185">Reference proteome</keyword>
<evidence type="ECO:0000256" key="1">
    <source>
        <dbReference type="SAM" id="MobiDB-lite"/>
    </source>
</evidence>
<reference evidence="2" key="1">
    <citation type="journal article" date="2018" name="DNA Res.">
        <title>Multiple hybrid de novo genome assembly of finger millet, an orphan allotetraploid crop.</title>
        <authorList>
            <person name="Hatakeyama M."/>
            <person name="Aluri S."/>
            <person name="Balachadran M.T."/>
            <person name="Sivarajan S.R."/>
            <person name="Patrignani A."/>
            <person name="Gruter S."/>
            <person name="Poveda L."/>
            <person name="Shimizu-Inatsugi R."/>
            <person name="Baeten J."/>
            <person name="Francoijs K.J."/>
            <person name="Nataraja K.N."/>
            <person name="Reddy Y.A.N."/>
            <person name="Phadnis S."/>
            <person name="Ravikumar R.L."/>
            <person name="Schlapbach R."/>
            <person name="Sreeman S.M."/>
            <person name="Shimizu K.K."/>
        </authorList>
    </citation>
    <scope>NUCLEOTIDE SEQUENCE</scope>
</reference>
<accession>A0AAV5EDU1</accession>
<protein>
    <submittedName>
        <fullName evidence="2">Uncharacterized protein</fullName>
    </submittedName>
</protein>
<comment type="caution">
    <text evidence="2">The sequence shown here is derived from an EMBL/GenBank/DDBJ whole genome shotgun (WGS) entry which is preliminary data.</text>
</comment>
<feature type="region of interest" description="Disordered" evidence="1">
    <location>
        <begin position="29"/>
        <end position="112"/>
    </location>
</feature>
<feature type="compositionally biased region" description="Low complexity" evidence="1">
    <location>
        <begin position="52"/>
        <end position="77"/>
    </location>
</feature>
<organism evidence="2 3">
    <name type="scientific">Eleusine coracana subsp. coracana</name>
    <dbReference type="NCBI Taxonomy" id="191504"/>
    <lineage>
        <taxon>Eukaryota</taxon>
        <taxon>Viridiplantae</taxon>
        <taxon>Streptophyta</taxon>
        <taxon>Embryophyta</taxon>
        <taxon>Tracheophyta</taxon>
        <taxon>Spermatophyta</taxon>
        <taxon>Magnoliopsida</taxon>
        <taxon>Liliopsida</taxon>
        <taxon>Poales</taxon>
        <taxon>Poaceae</taxon>
        <taxon>PACMAD clade</taxon>
        <taxon>Chloridoideae</taxon>
        <taxon>Cynodonteae</taxon>
        <taxon>Eleusininae</taxon>
        <taxon>Eleusine</taxon>
    </lineage>
</organism>
<evidence type="ECO:0000313" key="2">
    <source>
        <dbReference type="EMBL" id="GJN20696.1"/>
    </source>
</evidence>
<gene>
    <name evidence="2" type="primary">gb08102</name>
    <name evidence="2" type="ORF">PR202_gb08102</name>
</gene>
<dbReference type="AlphaFoldDB" id="A0AAV5EDU1"/>
<name>A0AAV5EDU1_ELECO</name>
<feature type="compositionally biased region" description="Basic and acidic residues" evidence="1">
    <location>
        <begin position="97"/>
        <end position="112"/>
    </location>
</feature>
<sequence>MSDAEGKVEGRACDIHLFAVNSTLACHRRRSSLAGAKEDADDASLADRDGRSSSGGSKIQGSSGSAYPPPSAAGAASREGRATGGAGSGTAMLGSERGVDGVRDSSGFERGR</sequence>